<reference evidence="6 7" key="1">
    <citation type="journal article" date="2020" name="Biotechnol. Biofuels">
        <title>New insights from the biogas microbiome by comprehensive genome-resolved metagenomics of nearly 1600 species originating from multiple anaerobic digesters.</title>
        <authorList>
            <person name="Campanaro S."/>
            <person name="Treu L."/>
            <person name="Rodriguez-R L.M."/>
            <person name="Kovalovszki A."/>
            <person name="Ziels R.M."/>
            <person name="Maus I."/>
            <person name="Zhu X."/>
            <person name="Kougias P.G."/>
            <person name="Basile A."/>
            <person name="Luo G."/>
            <person name="Schluter A."/>
            <person name="Konstantinidis K.T."/>
            <person name="Angelidaki I."/>
        </authorList>
    </citation>
    <scope>NUCLEOTIDE SEQUENCE [LARGE SCALE GENOMIC DNA]</scope>
    <source>
        <strain evidence="6">AS23ysBPME_344</strain>
    </source>
</reference>
<evidence type="ECO:0000313" key="6">
    <source>
        <dbReference type="EMBL" id="NLP38741.1"/>
    </source>
</evidence>
<dbReference type="EMBL" id="JAAYSN010000081">
    <property type="protein sequence ID" value="NLP38741.1"/>
    <property type="molecule type" value="Genomic_DNA"/>
</dbReference>
<comment type="caution">
    <text evidence="6">The sequence shown here is derived from an EMBL/GenBank/DDBJ whole genome shotgun (WGS) entry which is preliminary data.</text>
</comment>
<evidence type="ECO:0000259" key="5">
    <source>
        <dbReference type="PROSITE" id="PS50977"/>
    </source>
</evidence>
<evidence type="ECO:0000256" key="3">
    <source>
        <dbReference type="ARBA" id="ARBA00023163"/>
    </source>
</evidence>
<evidence type="ECO:0000313" key="7">
    <source>
        <dbReference type="Proteomes" id="UP000568696"/>
    </source>
</evidence>
<proteinExistence type="predicted"/>
<organism evidence="6 7">
    <name type="scientific">Corynebacterium pollutisoli</name>
    <dbReference type="NCBI Taxonomy" id="1610489"/>
    <lineage>
        <taxon>Bacteria</taxon>
        <taxon>Bacillati</taxon>
        <taxon>Actinomycetota</taxon>
        <taxon>Actinomycetes</taxon>
        <taxon>Mycobacteriales</taxon>
        <taxon>Corynebacteriaceae</taxon>
        <taxon>Corynebacterium</taxon>
    </lineage>
</organism>
<evidence type="ECO:0000256" key="2">
    <source>
        <dbReference type="ARBA" id="ARBA00023125"/>
    </source>
</evidence>
<dbReference type="PROSITE" id="PS50977">
    <property type="entry name" value="HTH_TETR_2"/>
    <property type="match status" value="1"/>
</dbReference>
<name>A0A7X8MUI7_9CORY</name>
<keyword evidence="3" id="KW-0804">Transcription</keyword>
<dbReference type="GO" id="GO:0003700">
    <property type="term" value="F:DNA-binding transcription factor activity"/>
    <property type="evidence" value="ECO:0007669"/>
    <property type="project" value="TreeGrafter"/>
</dbReference>
<dbReference type="InterPro" id="IPR050109">
    <property type="entry name" value="HTH-type_TetR-like_transc_reg"/>
</dbReference>
<sequence>MHGVNDTTPLRERKRLATRRRIEDAATALVEKHGFDHVTVEDICRDAEISRRTFFNYMESKDEAILGAPPLALNEARQAEFIGTPSDNLVRSALVHIAATHEEAEIEDIEAGIDAAHIATVRQRRHRIVSAEPSVALMSINRFREQSTLMHGLVVTHLEQHPGDRRLPDHPLPVEAAMIAGLIRESVWMHMHRLTHCPDSDTTLPETGAILTTLTKELTW</sequence>
<dbReference type="Proteomes" id="UP000568696">
    <property type="component" value="Unassembled WGS sequence"/>
</dbReference>
<accession>A0A7X8MUI7</accession>
<gene>
    <name evidence="6" type="ORF">GX356_03325</name>
</gene>
<dbReference type="AlphaFoldDB" id="A0A7X8MUI7"/>
<evidence type="ECO:0000256" key="4">
    <source>
        <dbReference type="PROSITE-ProRule" id="PRU00335"/>
    </source>
</evidence>
<feature type="DNA-binding region" description="H-T-H motif" evidence="4">
    <location>
        <begin position="39"/>
        <end position="58"/>
    </location>
</feature>
<dbReference type="Gene3D" id="1.10.357.10">
    <property type="entry name" value="Tetracycline Repressor, domain 2"/>
    <property type="match status" value="1"/>
</dbReference>
<evidence type="ECO:0000256" key="1">
    <source>
        <dbReference type="ARBA" id="ARBA00023015"/>
    </source>
</evidence>
<protein>
    <submittedName>
        <fullName evidence="6">TetR family transcriptional regulator</fullName>
    </submittedName>
</protein>
<dbReference type="PANTHER" id="PTHR30055:SF238">
    <property type="entry name" value="MYCOFACTOCIN BIOSYNTHESIS TRANSCRIPTIONAL REGULATOR MFTR-RELATED"/>
    <property type="match status" value="1"/>
</dbReference>
<feature type="domain" description="HTH tetR-type" evidence="5">
    <location>
        <begin position="16"/>
        <end position="76"/>
    </location>
</feature>
<dbReference type="PANTHER" id="PTHR30055">
    <property type="entry name" value="HTH-TYPE TRANSCRIPTIONAL REGULATOR RUTR"/>
    <property type="match status" value="1"/>
</dbReference>
<dbReference type="InterPro" id="IPR001647">
    <property type="entry name" value="HTH_TetR"/>
</dbReference>
<dbReference type="SUPFAM" id="SSF46689">
    <property type="entry name" value="Homeodomain-like"/>
    <property type="match status" value="1"/>
</dbReference>
<keyword evidence="1" id="KW-0805">Transcription regulation</keyword>
<dbReference type="Pfam" id="PF00440">
    <property type="entry name" value="TetR_N"/>
    <property type="match status" value="1"/>
</dbReference>
<dbReference type="GO" id="GO:0000976">
    <property type="term" value="F:transcription cis-regulatory region binding"/>
    <property type="evidence" value="ECO:0007669"/>
    <property type="project" value="TreeGrafter"/>
</dbReference>
<dbReference type="InterPro" id="IPR009057">
    <property type="entry name" value="Homeodomain-like_sf"/>
</dbReference>
<keyword evidence="2 4" id="KW-0238">DNA-binding</keyword>